<accession>A0A6C0DG45</accession>
<feature type="region of interest" description="Disordered" evidence="1">
    <location>
        <begin position="71"/>
        <end position="104"/>
    </location>
</feature>
<dbReference type="EMBL" id="MN739607">
    <property type="protein sequence ID" value="QHT15361.1"/>
    <property type="molecule type" value="Genomic_DNA"/>
</dbReference>
<name>A0A6C0DG45_9ZZZZ</name>
<evidence type="ECO:0000256" key="1">
    <source>
        <dbReference type="SAM" id="MobiDB-lite"/>
    </source>
</evidence>
<organism evidence="2">
    <name type="scientific">viral metagenome</name>
    <dbReference type="NCBI Taxonomy" id="1070528"/>
    <lineage>
        <taxon>unclassified sequences</taxon>
        <taxon>metagenomes</taxon>
        <taxon>organismal metagenomes</taxon>
    </lineage>
</organism>
<feature type="compositionally biased region" description="Basic residues" evidence="1">
    <location>
        <begin position="81"/>
        <end position="104"/>
    </location>
</feature>
<sequence length="104" mass="12665">MGEYYDYPRTPLQNLDSFNDTYGDMVRNSRQNNYSQNNLSSNSVPVNKPLTLLDFNRIEDRPKNYEPRKFRQVFTQENGGKRRKRTTQRRRKRKGCKSKRRRRM</sequence>
<protein>
    <submittedName>
        <fullName evidence="2">Uncharacterized protein</fullName>
    </submittedName>
</protein>
<dbReference type="AlphaFoldDB" id="A0A6C0DG45"/>
<evidence type="ECO:0000313" key="2">
    <source>
        <dbReference type="EMBL" id="QHT15361.1"/>
    </source>
</evidence>
<proteinExistence type="predicted"/>
<reference evidence="2" key="1">
    <citation type="journal article" date="2020" name="Nature">
        <title>Giant virus diversity and host interactions through global metagenomics.</title>
        <authorList>
            <person name="Schulz F."/>
            <person name="Roux S."/>
            <person name="Paez-Espino D."/>
            <person name="Jungbluth S."/>
            <person name="Walsh D.A."/>
            <person name="Denef V.J."/>
            <person name="McMahon K.D."/>
            <person name="Konstantinidis K.T."/>
            <person name="Eloe-Fadrosh E.A."/>
            <person name="Kyrpides N.C."/>
            <person name="Woyke T."/>
        </authorList>
    </citation>
    <scope>NUCLEOTIDE SEQUENCE</scope>
    <source>
        <strain evidence="2">GVMAG-M-3300023174-144</strain>
    </source>
</reference>